<accession>A0AAD3XM33</accession>
<dbReference type="EMBL" id="BSYO01000009">
    <property type="protein sequence ID" value="GMH09374.1"/>
    <property type="molecule type" value="Genomic_DNA"/>
</dbReference>
<feature type="compositionally biased region" description="Low complexity" evidence="6">
    <location>
        <begin position="210"/>
        <end position="222"/>
    </location>
</feature>
<dbReference type="Proteomes" id="UP001279734">
    <property type="component" value="Unassembled WGS sequence"/>
</dbReference>
<comment type="caution">
    <text evidence="8">The sequence shown here is derived from an EMBL/GenBank/DDBJ whole genome shotgun (WGS) entry which is preliminary data.</text>
</comment>
<protein>
    <submittedName>
        <fullName evidence="8">Uncharacterized protein</fullName>
    </submittedName>
</protein>
<gene>
    <name evidence="8" type="ORF">Nepgr_011215</name>
</gene>
<keyword evidence="4 7" id="KW-0472">Membrane</keyword>
<reference evidence="8" key="1">
    <citation type="submission" date="2023-05" db="EMBL/GenBank/DDBJ databases">
        <title>Nepenthes gracilis genome sequencing.</title>
        <authorList>
            <person name="Fukushima K."/>
        </authorList>
    </citation>
    <scope>NUCLEOTIDE SEQUENCE</scope>
    <source>
        <strain evidence="8">SING2019-196</strain>
    </source>
</reference>
<comment type="subcellular location">
    <subcellularLocation>
        <location evidence="1">Membrane</location>
        <topology evidence="1">Single-pass membrane protein</topology>
    </subcellularLocation>
</comment>
<dbReference type="AlphaFoldDB" id="A0AAD3XM33"/>
<evidence type="ECO:0000256" key="4">
    <source>
        <dbReference type="ARBA" id="ARBA00023136"/>
    </source>
</evidence>
<evidence type="ECO:0000256" key="5">
    <source>
        <dbReference type="ARBA" id="ARBA00035114"/>
    </source>
</evidence>
<evidence type="ECO:0000256" key="6">
    <source>
        <dbReference type="SAM" id="MobiDB-lite"/>
    </source>
</evidence>
<evidence type="ECO:0000313" key="9">
    <source>
        <dbReference type="Proteomes" id="UP001279734"/>
    </source>
</evidence>
<proteinExistence type="inferred from homology"/>
<sequence length="419" mass="46055">MWASENHGIFLGRLSTRRNQVASMGGDVEDLEFFHRKISDCFSNLLPSSQKGRHNHAQSYQQKPPISESAAASDASTSASVATETAATEALLSIGWLRELLDVFLCCEAEFKVVLMGREPSHLVKSPLDKLIPELLDRYVKALDICNAITHGVEAIRHVQKQAEIVVSAFEQKPFTDGQSLRARKALTSLLTSIVVAEEQGNRSKSTNERSWSSGRRSGSSTSEKDRPPANFRSLSWTVSTNWSAAKQIQAICSNLYAPRGGESTGLAMTVYTMSVVLAFVMWALVSAIPCQDRNGLPAHISLPKQSGWAKIMCGLQEKFAEDWKKKVKRGAAGLMDEVVKVEKAAQSLIDLLDGSQSSMEAMQELEVAAQVAELAETCQRMEEGLGPLQLRIREVFHRIVMSRAELLDKAAEASMQSE</sequence>
<evidence type="ECO:0000256" key="3">
    <source>
        <dbReference type="ARBA" id="ARBA00022989"/>
    </source>
</evidence>
<name>A0AAD3XM33_NEPGR</name>
<evidence type="ECO:0000256" key="2">
    <source>
        <dbReference type="ARBA" id="ARBA00022692"/>
    </source>
</evidence>
<evidence type="ECO:0000256" key="7">
    <source>
        <dbReference type="SAM" id="Phobius"/>
    </source>
</evidence>
<keyword evidence="9" id="KW-1185">Reference proteome</keyword>
<feature type="region of interest" description="Disordered" evidence="6">
    <location>
        <begin position="201"/>
        <end position="231"/>
    </location>
</feature>
<dbReference type="GO" id="GO:0016020">
    <property type="term" value="C:membrane"/>
    <property type="evidence" value="ECO:0007669"/>
    <property type="project" value="UniProtKB-SubCell"/>
</dbReference>
<feature type="region of interest" description="Disordered" evidence="6">
    <location>
        <begin position="49"/>
        <end position="74"/>
    </location>
</feature>
<evidence type="ECO:0000256" key="1">
    <source>
        <dbReference type="ARBA" id="ARBA00004167"/>
    </source>
</evidence>
<dbReference type="Pfam" id="PF05633">
    <property type="entry name" value="ROH1-like"/>
    <property type="match status" value="1"/>
</dbReference>
<dbReference type="PANTHER" id="PTHR31509">
    <property type="entry name" value="BPS1-LIKE PROTEIN"/>
    <property type="match status" value="1"/>
</dbReference>
<keyword evidence="3 7" id="KW-1133">Transmembrane helix</keyword>
<organism evidence="8 9">
    <name type="scientific">Nepenthes gracilis</name>
    <name type="common">Slender pitcher plant</name>
    <dbReference type="NCBI Taxonomy" id="150966"/>
    <lineage>
        <taxon>Eukaryota</taxon>
        <taxon>Viridiplantae</taxon>
        <taxon>Streptophyta</taxon>
        <taxon>Embryophyta</taxon>
        <taxon>Tracheophyta</taxon>
        <taxon>Spermatophyta</taxon>
        <taxon>Magnoliopsida</taxon>
        <taxon>eudicotyledons</taxon>
        <taxon>Gunneridae</taxon>
        <taxon>Pentapetalae</taxon>
        <taxon>Caryophyllales</taxon>
        <taxon>Nepenthaceae</taxon>
        <taxon>Nepenthes</taxon>
    </lineage>
</organism>
<keyword evidence="2 7" id="KW-0812">Transmembrane</keyword>
<comment type="similarity">
    <text evidence="5">Belongs to the ROH1 family.</text>
</comment>
<feature type="transmembrane region" description="Helical" evidence="7">
    <location>
        <begin position="266"/>
        <end position="286"/>
    </location>
</feature>
<dbReference type="InterPro" id="IPR008511">
    <property type="entry name" value="ROH1-like"/>
</dbReference>
<evidence type="ECO:0000313" key="8">
    <source>
        <dbReference type="EMBL" id="GMH09374.1"/>
    </source>
</evidence>